<protein>
    <submittedName>
        <fullName evidence="2 4">Ankyrin domain repeat containing protein</fullName>
    </submittedName>
</protein>
<reference evidence="2 3" key="1">
    <citation type="journal article" date="2013" name="Nature">
        <title>The genomes of four tapeworm species reveal adaptations to parasitism.</title>
        <authorList>
            <person name="Tsai I.J."/>
            <person name="Zarowiecki M."/>
            <person name="Holroyd N."/>
            <person name="Garciarrubio A."/>
            <person name="Sanchez-Flores A."/>
            <person name="Brooks K.L."/>
            <person name="Tracey A."/>
            <person name="Bobes R.J."/>
            <person name="Fragoso G."/>
            <person name="Sciutto E."/>
            <person name="Aslett M."/>
            <person name="Beasley H."/>
            <person name="Bennett H.M."/>
            <person name="Cai J."/>
            <person name="Camicia F."/>
            <person name="Clark R."/>
            <person name="Cucher M."/>
            <person name="De Silva N."/>
            <person name="Day T.A."/>
            <person name="Deplazes P."/>
            <person name="Estrada K."/>
            <person name="Fernandez C."/>
            <person name="Holland P.W."/>
            <person name="Hou J."/>
            <person name="Hu S."/>
            <person name="Huckvale T."/>
            <person name="Hung S.S."/>
            <person name="Kamenetzky L."/>
            <person name="Keane J.A."/>
            <person name="Kiss F."/>
            <person name="Koziol U."/>
            <person name="Lambert O."/>
            <person name="Liu K."/>
            <person name="Luo X."/>
            <person name="Luo Y."/>
            <person name="Macchiaroli N."/>
            <person name="Nichol S."/>
            <person name="Paps J."/>
            <person name="Parkinson J."/>
            <person name="Pouchkina-Stantcheva N."/>
            <person name="Riddiford N."/>
            <person name="Rosenzvit M."/>
            <person name="Salinas G."/>
            <person name="Wasmuth J.D."/>
            <person name="Zamanian M."/>
            <person name="Zheng Y."/>
            <person name="Cai X."/>
            <person name="Soberon X."/>
            <person name="Olson P.D."/>
            <person name="Laclette J.P."/>
            <person name="Brehm K."/>
            <person name="Berriman M."/>
            <person name="Garciarrubio A."/>
            <person name="Bobes R.J."/>
            <person name="Fragoso G."/>
            <person name="Sanchez-Flores A."/>
            <person name="Estrada K."/>
            <person name="Cevallos M.A."/>
            <person name="Morett E."/>
            <person name="Gonzalez V."/>
            <person name="Portillo T."/>
            <person name="Ochoa-Leyva A."/>
            <person name="Jose M.V."/>
            <person name="Sciutto E."/>
            <person name="Landa A."/>
            <person name="Jimenez L."/>
            <person name="Valdes V."/>
            <person name="Carrero J.C."/>
            <person name="Larralde C."/>
            <person name="Morales-Montor J."/>
            <person name="Limon-Lason J."/>
            <person name="Soberon X."/>
            <person name="Laclette J.P."/>
        </authorList>
    </citation>
    <scope>NUCLEOTIDE SEQUENCE [LARGE SCALE GENOMIC DNA]</scope>
</reference>
<proteinExistence type="predicted"/>
<dbReference type="InterPro" id="IPR036770">
    <property type="entry name" value="Ankyrin_rpt-contain_sf"/>
</dbReference>
<dbReference type="SUPFAM" id="SSF48403">
    <property type="entry name" value="Ankyrin repeat"/>
    <property type="match status" value="1"/>
</dbReference>
<dbReference type="PROSITE" id="PS50088">
    <property type="entry name" value="ANK_REPEAT"/>
    <property type="match status" value="1"/>
</dbReference>
<dbReference type="InterPro" id="IPR002110">
    <property type="entry name" value="Ankyrin_rpt"/>
</dbReference>
<dbReference type="AlphaFoldDB" id="A0A068WVU7"/>
<dbReference type="OrthoDB" id="166134at2759"/>
<dbReference type="Proteomes" id="UP000492820">
    <property type="component" value="Unassembled WGS sequence"/>
</dbReference>
<gene>
    <name evidence="2" type="ORF">EgrG_000134900</name>
</gene>
<name>A0A068WVU7_ECHGR</name>
<evidence type="ECO:0000256" key="1">
    <source>
        <dbReference type="PROSITE-ProRule" id="PRU00023"/>
    </source>
</evidence>
<feature type="repeat" description="ANK" evidence="1">
    <location>
        <begin position="43"/>
        <end position="75"/>
    </location>
</feature>
<keyword evidence="1" id="KW-0040">ANK repeat</keyword>
<dbReference type="Gene3D" id="1.25.40.20">
    <property type="entry name" value="Ankyrin repeat-containing domain"/>
    <property type="match status" value="1"/>
</dbReference>
<evidence type="ECO:0000313" key="2">
    <source>
        <dbReference type="EMBL" id="CDS23960.1"/>
    </source>
</evidence>
<dbReference type="Pfam" id="PF13637">
    <property type="entry name" value="Ank_4"/>
    <property type="match status" value="1"/>
</dbReference>
<accession>A0A068WVU7</accession>
<dbReference type="WBParaSite" id="EgrG_000134900">
    <property type="protein sequence ID" value="EgrG_000134900"/>
    <property type="gene ID" value="EgrG_000134900"/>
</dbReference>
<organism evidence="2">
    <name type="scientific">Echinococcus granulosus</name>
    <name type="common">Hydatid tapeworm</name>
    <dbReference type="NCBI Taxonomy" id="6210"/>
    <lineage>
        <taxon>Eukaryota</taxon>
        <taxon>Metazoa</taxon>
        <taxon>Spiralia</taxon>
        <taxon>Lophotrochozoa</taxon>
        <taxon>Platyhelminthes</taxon>
        <taxon>Cestoda</taxon>
        <taxon>Eucestoda</taxon>
        <taxon>Cyclophyllidea</taxon>
        <taxon>Taeniidae</taxon>
        <taxon>Echinococcus</taxon>
        <taxon>Echinococcus granulosus group</taxon>
    </lineage>
</organism>
<dbReference type="PROSITE" id="PS50297">
    <property type="entry name" value="ANK_REP_REGION"/>
    <property type="match status" value="1"/>
</dbReference>
<dbReference type="EMBL" id="LK028596">
    <property type="protein sequence ID" value="CDS23960.1"/>
    <property type="molecule type" value="Genomic_DNA"/>
</dbReference>
<sequence length="176" mass="19421">MQATFYGHAEIVQCPVDRGTEGDVAATEVLLKAGDSSQDRGRELHIALTKAASKGHPEVAKLLLGRGAEVNRRENSTEAPIFAAISGASFPFGNTLASSRYATRFVADSAEFLGVRRLDIYLVSYVPIPFLCRVCTPFWQQHCFLLLILLKCEERFKERSAVSQDQNPPPPSHLFV</sequence>
<evidence type="ECO:0000313" key="3">
    <source>
        <dbReference type="Proteomes" id="UP000492820"/>
    </source>
</evidence>
<reference evidence="2" key="2">
    <citation type="submission" date="2014-06" db="EMBL/GenBank/DDBJ databases">
        <authorList>
            <person name="Aslett M."/>
        </authorList>
    </citation>
    <scope>NUCLEOTIDE SEQUENCE</scope>
</reference>
<evidence type="ECO:0000313" key="4">
    <source>
        <dbReference type="WBParaSite" id="EgrG_000134900"/>
    </source>
</evidence>
<reference evidence="4" key="3">
    <citation type="submission" date="2020-10" db="UniProtKB">
        <authorList>
            <consortium name="WormBaseParasite"/>
        </authorList>
    </citation>
    <scope>IDENTIFICATION</scope>
</reference>